<keyword evidence="1" id="KW-0648">Protein biosynthesis</keyword>
<dbReference type="Proteomes" id="UP001139981">
    <property type="component" value="Unassembled WGS sequence"/>
</dbReference>
<sequence length="184" mass="20561">VQVEEAAVRSPQEDFEDELVRTTKAVIDGSEDLDMAMIDISRCRMDCNANQNVTRHIVLKQALDAIDMTSLPGSAKTTLAKINRLIAWGITSGAEQLDAIGIVERYCALNHVINDSVRSRLFKIVVSVLYELDILEDMAVILWYTRSLEKPDGEVSRSLLDSIKPLVDFLNESDDEDEDSSSEE</sequence>
<evidence type="ECO:0000313" key="2">
    <source>
        <dbReference type="Proteomes" id="UP001139981"/>
    </source>
</evidence>
<proteinExistence type="predicted"/>
<keyword evidence="1" id="KW-0396">Initiation factor</keyword>
<accession>A0ACC1M450</accession>
<dbReference type="EMBL" id="JANBVB010000543">
    <property type="protein sequence ID" value="KAJ2893434.1"/>
    <property type="molecule type" value="Genomic_DNA"/>
</dbReference>
<name>A0ACC1M450_9FUNG</name>
<protein>
    <submittedName>
        <fullName evidence="1">Translation initiation factor eIF-2B epsilon subunit, GEF</fullName>
    </submittedName>
</protein>
<comment type="caution">
    <text evidence="1">The sequence shown here is derived from an EMBL/GenBank/DDBJ whole genome shotgun (WGS) entry which is preliminary data.</text>
</comment>
<reference evidence="1" key="1">
    <citation type="submission" date="2022-07" db="EMBL/GenBank/DDBJ databases">
        <title>Phylogenomic reconstructions and comparative analyses of Kickxellomycotina fungi.</title>
        <authorList>
            <person name="Reynolds N.K."/>
            <person name="Stajich J.E."/>
            <person name="Barry K."/>
            <person name="Grigoriev I.V."/>
            <person name="Crous P."/>
            <person name="Smith M.E."/>
        </authorList>
    </citation>
    <scope>NUCLEOTIDE SEQUENCE</scope>
    <source>
        <strain evidence="1">CBS 190363</strain>
    </source>
</reference>
<feature type="non-terminal residue" evidence="1">
    <location>
        <position position="1"/>
    </location>
</feature>
<evidence type="ECO:0000313" key="1">
    <source>
        <dbReference type="EMBL" id="KAJ2893434.1"/>
    </source>
</evidence>
<organism evidence="1 2">
    <name type="scientific">Coemansia aciculifera</name>
    <dbReference type="NCBI Taxonomy" id="417176"/>
    <lineage>
        <taxon>Eukaryota</taxon>
        <taxon>Fungi</taxon>
        <taxon>Fungi incertae sedis</taxon>
        <taxon>Zoopagomycota</taxon>
        <taxon>Kickxellomycotina</taxon>
        <taxon>Kickxellomycetes</taxon>
        <taxon>Kickxellales</taxon>
        <taxon>Kickxellaceae</taxon>
        <taxon>Coemansia</taxon>
    </lineage>
</organism>
<gene>
    <name evidence="1" type="primary">GCD6_1</name>
    <name evidence="1" type="ORF">IWW38_002863</name>
</gene>
<keyword evidence="2" id="KW-1185">Reference proteome</keyword>